<keyword evidence="4" id="KW-0808">Transferase</keyword>
<reference evidence="3" key="2">
    <citation type="submission" date="2022-09" db="EMBL/GenBank/DDBJ databases">
        <title>Aerococcus urinae taxonomy study.</title>
        <authorList>
            <person name="Christensen J."/>
            <person name="Senneby E."/>
        </authorList>
    </citation>
    <scope>NUCLEOTIDE SEQUENCE</scope>
    <source>
        <strain evidence="3">NLD-066-U95</strain>
    </source>
</reference>
<name>A0A0X8FEK4_9LACT</name>
<keyword evidence="6" id="KW-1185">Reference proteome</keyword>
<dbReference type="InterPro" id="IPR029063">
    <property type="entry name" value="SAM-dependent_MTases_sf"/>
</dbReference>
<proteinExistence type="predicted"/>
<dbReference type="GO" id="GO:0008170">
    <property type="term" value="F:N-methyltransferase activity"/>
    <property type="evidence" value="ECO:0007669"/>
    <property type="project" value="InterPro"/>
</dbReference>
<dbReference type="Pfam" id="PF21106">
    <property type="entry name" value="YtxK_like"/>
    <property type="match status" value="1"/>
</dbReference>
<protein>
    <submittedName>
        <fullName evidence="4">Class I SAM-dependent methyltransferase</fullName>
    </submittedName>
</protein>
<dbReference type="PANTHER" id="PTHR41313:SF1">
    <property type="entry name" value="DNA METHYLASE ADENINE-SPECIFIC DOMAIN-CONTAINING PROTEIN"/>
    <property type="match status" value="1"/>
</dbReference>
<dbReference type="PANTHER" id="PTHR41313">
    <property type="entry name" value="ADENINE-SPECIFIC METHYLTRANSFERASE"/>
    <property type="match status" value="1"/>
</dbReference>
<evidence type="ECO:0000259" key="2">
    <source>
        <dbReference type="Pfam" id="PF21106"/>
    </source>
</evidence>
<dbReference type="GO" id="GO:0032259">
    <property type="term" value="P:methylation"/>
    <property type="evidence" value="ECO:0007669"/>
    <property type="project" value="UniProtKB-KW"/>
</dbReference>
<dbReference type="RefSeq" id="WP_060778167.1">
    <property type="nucleotide sequence ID" value="NZ_CAJHLF010000002.1"/>
</dbReference>
<reference evidence="4 5" key="1">
    <citation type="submission" date="2020-12" db="EMBL/GenBank/DDBJ databases">
        <title>FDA dAtabase for Regulatory Grade micrObial Sequences (FDA-ARGOS): Supporting development and validation of Infectious Disease Dx tests.</title>
        <authorList>
            <person name="Sproer C."/>
            <person name="Gronow S."/>
            <person name="Severitt S."/>
            <person name="Schroder I."/>
            <person name="Tallon L."/>
            <person name="Sadzewicz L."/>
            <person name="Zhao X."/>
            <person name="Boylan J."/>
            <person name="Ott S."/>
            <person name="Bowen H."/>
            <person name="Vavikolanu K."/>
            <person name="Mehta A."/>
            <person name="Aluvathingal J."/>
            <person name="Nadendla S."/>
            <person name="Lowell S."/>
            <person name="Myers T."/>
            <person name="Yan Y."/>
            <person name="Sichtig H."/>
        </authorList>
    </citation>
    <scope>NUCLEOTIDE SEQUENCE [LARGE SCALE GENOMIC DNA]</scope>
    <source>
        <strain evidence="4 5">FDAARGOS_911</strain>
    </source>
</reference>
<dbReference type="Proteomes" id="UP000594771">
    <property type="component" value="Chromosome"/>
</dbReference>
<dbReference type="InterPro" id="IPR048375">
    <property type="entry name" value="YtxK-like_N"/>
</dbReference>
<dbReference type="InterPro" id="IPR052933">
    <property type="entry name" value="DNA_Protect_Modify"/>
</dbReference>
<dbReference type="Gene3D" id="1.10.150.470">
    <property type="match status" value="1"/>
</dbReference>
<dbReference type="OrthoDB" id="9788159at2"/>
<evidence type="ECO:0000313" key="5">
    <source>
        <dbReference type="Proteomes" id="UP000594771"/>
    </source>
</evidence>
<dbReference type="Proteomes" id="UP001069145">
    <property type="component" value="Unassembled WGS sequence"/>
</dbReference>
<evidence type="ECO:0000313" key="6">
    <source>
        <dbReference type="Proteomes" id="UP001069145"/>
    </source>
</evidence>
<keyword evidence="4" id="KW-0489">Methyltransferase</keyword>
<dbReference type="SUPFAM" id="SSF53335">
    <property type="entry name" value="S-adenosyl-L-methionine-dependent methyltransferases"/>
    <property type="match status" value="1"/>
</dbReference>
<dbReference type="EMBL" id="CP065662">
    <property type="protein sequence ID" value="QPS00970.1"/>
    <property type="molecule type" value="Genomic_DNA"/>
</dbReference>
<dbReference type="Pfam" id="PF02384">
    <property type="entry name" value="N6_Mtase"/>
    <property type="match status" value="1"/>
</dbReference>
<evidence type="ECO:0000259" key="1">
    <source>
        <dbReference type="Pfam" id="PF02384"/>
    </source>
</evidence>
<organism evidence="4 5">
    <name type="scientific">Aerococcus urinae</name>
    <dbReference type="NCBI Taxonomy" id="1376"/>
    <lineage>
        <taxon>Bacteria</taxon>
        <taxon>Bacillati</taxon>
        <taxon>Bacillota</taxon>
        <taxon>Bacilli</taxon>
        <taxon>Lactobacillales</taxon>
        <taxon>Aerococcaceae</taxon>
        <taxon>Aerococcus</taxon>
    </lineage>
</organism>
<gene>
    <name evidence="4" type="ORF">I6G68_06135</name>
    <name evidence="3" type="ORF">ODY43_01410</name>
</gene>
<dbReference type="Gene3D" id="3.40.50.150">
    <property type="entry name" value="Vaccinia Virus protein VP39"/>
    <property type="match status" value="1"/>
</dbReference>
<dbReference type="AlphaFoldDB" id="A0A0X8FEK4"/>
<dbReference type="GO" id="GO:0003677">
    <property type="term" value="F:DNA binding"/>
    <property type="evidence" value="ECO:0007669"/>
    <property type="project" value="InterPro"/>
</dbReference>
<accession>A0A0X8FEK4</accession>
<dbReference type="InterPro" id="IPR003356">
    <property type="entry name" value="DNA_methylase_A-5"/>
</dbReference>
<evidence type="ECO:0000313" key="4">
    <source>
        <dbReference type="EMBL" id="QPS00970.1"/>
    </source>
</evidence>
<dbReference type="KEGG" id="aun:AWM73_03920"/>
<feature type="domain" description="YtxK-like N-terminal helical" evidence="2">
    <location>
        <begin position="10"/>
        <end position="82"/>
    </location>
</feature>
<dbReference type="GeneID" id="35767697"/>
<feature type="domain" description="DNA methylase adenine-specific" evidence="1">
    <location>
        <begin position="125"/>
        <end position="321"/>
    </location>
</feature>
<dbReference type="EMBL" id="JAOTML010000001">
    <property type="protein sequence ID" value="MCY3052663.1"/>
    <property type="molecule type" value="Genomic_DNA"/>
</dbReference>
<sequence length="346" mass="38665">MDTEGIKSAFTYLHEATEKSAQALEMTYVEAIHETLQNLLLGSAQQINGAPDDQVIKELNNLYQKSQWQGLDQEAKHNIIQWLLIEGVKKQEIQANYQATPDAIALIIGYLAFRLVESNRNSLEKSINLFDPCFGTGNLWSLVAKTFTDQDYQVLGAGVDNDDLMLSIGEKAMALLGLSPKLTLADALGDLLVDPCQVIIADLPIGYYPQDQVAQTFKSGAKFIEEGSHAYAHYLLIEQGIHYLEDNAWGLFLVPKSTLTDPTLPQLMHGINETAYLQAFINLPQSLFQNEFSQKSILILQKQGDRAKQSDQVLIGNIPDFKAVDDMKQFTSQFNDWLDKHIVNGE</sequence>
<evidence type="ECO:0000313" key="3">
    <source>
        <dbReference type="EMBL" id="MCY3052663.1"/>
    </source>
</evidence>